<feature type="compositionally biased region" description="Basic and acidic residues" evidence="1">
    <location>
        <begin position="284"/>
        <end position="303"/>
    </location>
</feature>
<sequence length="500" mass="57591">MERVEKAKQAYYGGEIAKEEKILAEAIEKFQSLLDEGNLQSDEEKKKNGELLTRLKYQQRMQSKQVFNNGELLYAYTASIHKQPKEVVEILVYDEGHPVHELIVAWEKISAMIDEVTAAIDSLKKKGQMPPEEGAFYPKDLSKLTEHTPPRDNESIIAHSSDPGFEENVEKTMLTKRSRDHLETERQKRQEEIENRPQNTPGNTRVNPERENLTDPLEDMENAQLQYHPHQKWVKHEQKRKYKPDEQFPISSKITPTYIENLQALSLNISGNFKQHRVLQKQEQNTRREFTQERQRDSPEHTNVKSSGQEPFDPFKKTENSQLNRPLGEWIQHYANQKLETREGYPIDEENTSGIVERFQTTSTNSGEFDERVGEWIQDRAEPKLGAREGLFSSGNTPTGILKGLQASSTSSGIADERIRLTGLNDNSGVELHNFVPRQHSMMQEPRLIITTTKTYEIPGTVPAVHGFLHCTEEIRICRQTGKLVHEKTNKKISTEKNEN</sequence>
<evidence type="ECO:0000313" key="2">
    <source>
        <dbReference type="EMBL" id="CAG5113005.1"/>
    </source>
</evidence>
<dbReference type="EMBL" id="OU015567">
    <property type="protein sequence ID" value="CAG5113005.1"/>
    <property type="molecule type" value="Genomic_DNA"/>
</dbReference>
<reference evidence="2 3" key="1">
    <citation type="submission" date="2021-04" db="EMBL/GenBank/DDBJ databases">
        <authorList>
            <person name="Bliznina A."/>
        </authorList>
    </citation>
    <scope>NUCLEOTIDE SEQUENCE [LARGE SCALE GENOMIC DNA]</scope>
</reference>
<feature type="region of interest" description="Disordered" evidence="1">
    <location>
        <begin position="277"/>
        <end position="327"/>
    </location>
</feature>
<evidence type="ECO:0000256" key="1">
    <source>
        <dbReference type="SAM" id="MobiDB-lite"/>
    </source>
</evidence>
<feature type="compositionally biased region" description="Basic and acidic residues" evidence="1">
    <location>
        <begin position="142"/>
        <end position="154"/>
    </location>
</feature>
<proteinExistence type="predicted"/>
<keyword evidence="3" id="KW-1185">Reference proteome</keyword>
<dbReference type="Proteomes" id="UP001158576">
    <property type="component" value="Chromosome 2"/>
</dbReference>
<protein>
    <submittedName>
        <fullName evidence="2">Oidioi.mRNA.OKI2018_I69.chr2.g7156.t1.cds</fullName>
    </submittedName>
</protein>
<feature type="compositionally biased region" description="Polar residues" evidence="1">
    <location>
        <begin position="196"/>
        <end position="206"/>
    </location>
</feature>
<gene>
    <name evidence="2" type="ORF">OKIOD_LOCUS15921</name>
</gene>
<feature type="region of interest" description="Disordered" evidence="1">
    <location>
        <begin position="142"/>
        <end position="211"/>
    </location>
</feature>
<feature type="compositionally biased region" description="Basic and acidic residues" evidence="1">
    <location>
        <begin position="180"/>
        <end position="195"/>
    </location>
</feature>
<evidence type="ECO:0000313" key="3">
    <source>
        <dbReference type="Proteomes" id="UP001158576"/>
    </source>
</evidence>
<organism evidence="2 3">
    <name type="scientific">Oikopleura dioica</name>
    <name type="common">Tunicate</name>
    <dbReference type="NCBI Taxonomy" id="34765"/>
    <lineage>
        <taxon>Eukaryota</taxon>
        <taxon>Metazoa</taxon>
        <taxon>Chordata</taxon>
        <taxon>Tunicata</taxon>
        <taxon>Appendicularia</taxon>
        <taxon>Copelata</taxon>
        <taxon>Oikopleuridae</taxon>
        <taxon>Oikopleura</taxon>
    </lineage>
</organism>
<name>A0ABN7TA29_OIKDI</name>
<accession>A0ABN7TA29</accession>